<proteinExistence type="predicted"/>
<evidence type="ECO:0000313" key="3">
    <source>
        <dbReference type="Proteomes" id="UP000607435"/>
    </source>
</evidence>
<dbReference type="EMBL" id="JACOME010000002">
    <property type="protein sequence ID" value="MBC3846923.1"/>
    <property type="molecule type" value="Genomic_DNA"/>
</dbReference>
<dbReference type="Proteomes" id="UP000607435">
    <property type="component" value="Unassembled WGS sequence"/>
</dbReference>
<evidence type="ECO:0008006" key="4">
    <source>
        <dbReference type="Google" id="ProtNLM"/>
    </source>
</evidence>
<reference evidence="2 3" key="1">
    <citation type="submission" date="2020-08" db="EMBL/GenBank/DDBJ databases">
        <title>Winogradskyella ouciana sp. nov., isolated from the hadal seawater of the Mariana Trench.</title>
        <authorList>
            <person name="He X."/>
        </authorList>
    </citation>
    <scope>NUCLEOTIDE SEQUENCE [LARGE SCALE GENOMIC DNA]</scope>
    <source>
        <strain evidence="2 3">KCTC 22026</strain>
    </source>
</reference>
<dbReference type="RefSeq" id="WP_186846022.1">
    <property type="nucleotide sequence ID" value="NZ_JACOME010000002.1"/>
</dbReference>
<feature type="transmembrane region" description="Helical" evidence="1">
    <location>
        <begin position="21"/>
        <end position="46"/>
    </location>
</feature>
<accession>A0ABR6Y2G6</accession>
<sequence>MQITESSKDNFVLVSGYRFRWNLISFLRILLFGGSISIICLLLLKAKELESIISIGTILVIVILFAIVLHTKTKIQFSEKYIKVSYGCLPFVRTRKTKNLQRVYIEYDESSSADGAGGGFTYLVLVFYKQWNIKVMVDPLTRRERESITGRLSYLKSKYVNDQFKV</sequence>
<comment type="caution">
    <text evidence="2">The sequence shown here is derived from an EMBL/GenBank/DDBJ whole genome shotgun (WGS) entry which is preliminary data.</text>
</comment>
<evidence type="ECO:0000313" key="2">
    <source>
        <dbReference type="EMBL" id="MBC3846923.1"/>
    </source>
</evidence>
<name>A0ABR6Y2G6_9FLAO</name>
<keyword evidence="3" id="KW-1185">Reference proteome</keyword>
<gene>
    <name evidence="2" type="ORF">H6H04_11075</name>
</gene>
<organism evidence="2 3">
    <name type="scientific">Winogradskyella echinorum</name>
    <dbReference type="NCBI Taxonomy" id="538189"/>
    <lineage>
        <taxon>Bacteria</taxon>
        <taxon>Pseudomonadati</taxon>
        <taxon>Bacteroidota</taxon>
        <taxon>Flavobacteriia</taxon>
        <taxon>Flavobacteriales</taxon>
        <taxon>Flavobacteriaceae</taxon>
        <taxon>Winogradskyella</taxon>
    </lineage>
</organism>
<keyword evidence="1" id="KW-0472">Membrane</keyword>
<keyword evidence="1" id="KW-0812">Transmembrane</keyword>
<evidence type="ECO:0000256" key="1">
    <source>
        <dbReference type="SAM" id="Phobius"/>
    </source>
</evidence>
<protein>
    <recommendedName>
        <fullName evidence="4">YcxB-like protein</fullName>
    </recommendedName>
</protein>
<keyword evidence="1" id="KW-1133">Transmembrane helix</keyword>
<feature type="transmembrane region" description="Helical" evidence="1">
    <location>
        <begin position="52"/>
        <end position="71"/>
    </location>
</feature>